<dbReference type="EMBL" id="BGZK01000274">
    <property type="protein sequence ID" value="GBP33447.1"/>
    <property type="molecule type" value="Genomic_DNA"/>
</dbReference>
<keyword evidence="3" id="KW-1185">Reference proteome</keyword>
<reference evidence="2 3" key="1">
    <citation type="journal article" date="2019" name="Commun. Biol.">
        <title>The bagworm genome reveals a unique fibroin gene that provides high tensile strength.</title>
        <authorList>
            <person name="Kono N."/>
            <person name="Nakamura H."/>
            <person name="Ohtoshi R."/>
            <person name="Tomita M."/>
            <person name="Numata K."/>
            <person name="Arakawa K."/>
        </authorList>
    </citation>
    <scope>NUCLEOTIDE SEQUENCE [LARGE SCALE GENOMIC DNA]</scope>
</reference>
<accession>A0A4C1V5A8</accession>
<gene>
    <name evidence="2" type="ORF">EVAR_23849_1</name>
</gene>
<feature type="compositionally biased region" description="Basic residues" evidence="1">
    <location>
        <begin position="138"/>
        <end position="147"/>
    </location>
</feature>
<feature type="region of interest" description="Disordered" evidence="1">
    <location>
        <begin position="1"/>
        <end position="34"/>
    </location>
</feature>
<comment type="caution">
    <text evidence="2">The sequence shown here is derived from an EMBL/GenBank/DDBJ whole genome shotgun (WGS) entry which is preliminary data.</text>
</comment>
<organism evidence="2 3">
    <name type="scientific">Eumeta variegata</name>
    <name type="common">Bagworm moth</name>
    <name type="synonym">Eumeta japonica</name>
    <dbReference type="NCBI Taxonomy" id="151549"/>
    <lineage>
        <taxon>Eukaryota</taxon>
        <taxon>Metazoa</taxon>
        <taxon>Ecdysozoa</taxon>
        <taxon>Arthropoda</taxon>
        <taxon>Hexapoda</taxon>
        <taxon>Insecta</taxon>
        <taxon>Pterygota</taxon>
        <taxon>Neoptera</taxon>
        <taxon>Endopterygota</taxon>
        <taxon>Lepidoptera</taxon>
        <taxon>Glossata</taxon>
        <taxon>Ditrysia</taxon>
        <taxon>Tineoidea</taxon>
        <taxon>Psychidae</taxon>
        <taxon>Oiketicinae</taxon>
        <taxon>Eumeta</taxon>
    </lineage>
</organism>
<protein>
    <submittedName>
        <fullName evidence="2">Uncharacterized protein</fullName>
    </submittedName>
</protein>
<evidence type="ECO:0000313" key="3">
    <source>
        <dbReference type="Proteomes" id="UP000299102"/>
    </source>
</evidence>
<feature type="region of interest" description="Disordered" evidence="1">
    <location>
        <begin position="125"/>
        <end position="147"/>
    </location>
</feature>
<name>A0A4C1V5A8_EUMVA</name>
<sequence length="170" mass="19510">MSEEGDSIEGQRDGFQQEPVHTPPLTRPGNDTRGRAHLVQGHRIYNWIRYNDNRIVVSEPNQTLFPPGAARPSWVSLAERGELRNSSRVDCELRLSHFYSHTSADGVEERLRSITFLQNEHLNGEFTTGDGRDNRRAGGWRRSKGAGRRPRRQRLLLYLPKLINGTLFLH</sequence>
<evidence type="ECO:0000256" key="1">
    <source>
        <dbReference type="SAM" id="MobiDB-lite"/>
    </source>
</evidence>
<dbReference type="Proteomes" id="UP000299102">
    <property type="component" value="Unassembled WGS sequence"/>
</dbReference>
<dbReference type="AlphaFoldDB" id="A0A4C1V5A8"/>
<proteinExistence type="predicted"/>
<evidence type="ECO:0000313" key="2">
    <source>
        <dbReference type="EMBL" id="GBP33447.1"/>
    </source>
</evidence>